<proteinExistence type="predicted"/>
<reference evidence="2 3" key="1">
    <citation type="journal article" date="2017" name="Genome Biol. Evol.">
        <title>Comparative Genomic Analysis Identifies a Campylobacter Clade Deficient in Selenium Metabolism.</title>
        <authorList>
            <person name="Miller W.G."/>
            <person name="Yee E."/>
            <person name="Lopes B.S."/>
            <person name="Chapman M.H."/>
            <person name="Huynh S."/>
            <person name="Bono J.L."/>
            <person name="Parker C.T."/>
            <person name="Strachan N.J.C."/>
            <person name="Forbes K.J."/>
        </authorList>
    </citation>
    <scope>NUCLEOTIDE SEQUENCE [LARGE SCALE GENOMIC DNA]</scope>
    <source>
        <strain evidence="2 3">NCTC 13003</strain>
    </source>
</reference>
<keyword evidence="3" id="KW-1185">Reference proteome</keyword>
<protein>
    <submittedName>
        <fullName evidence="2">Paralysed flagella protein A</fullName>
    </submittedName>
</protein>
<keyword evidence="2" id="KW-0969">Cilium</keyword>
<gene>
    <name evidence="2" type="primary">pflA</name>
    <name evidence="2" type="ORF">CIGN_0293</name>
</gene>
<dbReference type="SUPFAM" id="SSF48452">
    <property type="entry name" value="TPR-like"/>
    <property type="match status" value="2"/>
</dbReference>
<dbReference type="Pfam" id="PF13432">
    <property type="entry name" value="TPR_16"/>
    <property type="match status" value="1"/>
</dbReference>
<dbReference type="KEGG" id="cdev:CIGN_0293"/>
<keyword evidence="2" id="KW-0282">Flagellum</keyword>
<dbReference type="OrthoDB" id="5337154at2"/>
<dbReference type="Proteomes" id="UP000194309">
    <property type="component" value="Chromosome"/>
</dbReference>
<dbReference type="STRING" id="1660064.CIGN_0293"/>
<feature type="domain" description="DUF7494" evidence="1">
    <location>
        <begin position="17"/>
        <end position="129"/>
    </location>
</feature>
<sequence>MRCVIFFLFFCVSLHAFTLSINAGKYHSDSYYIIHLQDDKDIICEERNNEENKVYSCKVFAKFEKNLKNQDLPFARISFHPVSDGFTVVIQPKMSSRIFNANNKLFDSHNAKADKDSHSKHFTININKHLNELDTSYINGINFPIKYPNLIHPSVGALDLNKEPITYNENGDMGIYLSIKKSYERKGYREVIHESQKAMNMHPDSIFLGEFLLYQIRAMDKLVIQEAEYQSTQKINQTIIDSAKLWMRFNGSDRNYPEVLYINMMAHLNSDLREDAEYILDMLMTEYSEDQWTKRAIMGYADYLVAQGKLGDGMRFYEDVLYSSNDPDIASEASLKLVKIYLSQQRFTEAAHYIDRVVTANSKYILDNKDYSIEVADELRANGLFDTASKLYRVIFEDSTLHDGHYEISLRRLGTTLVRGSDPVSAHEYLKRYKKEYPDNEFTSEIDKAIDTLFFDLPNTSSEEKHAHYADLLERYPGQELAKMALKAEVDLSFKEKKYGDILKLRGLIADLNESKVADVMNAAALNLANNRNQNSDCIDLIALIDEYGLEDKISDKLKLFNCYDRMRRYTQAYNLAEQHLNEPNLNNRVVWLNNFTKINYKITRYTNAIDTSFKAVELASKVPYSDPSEAIIYRFYSLLKLNRFDEAISALKTLDGKRGIDLMLIEAYDTAMHYANQQGNQIAVDYAIKVLNLQKKLNINTFSPEANFIYIDSLVARSKLQEAKNELEELFALNLKPYNRARALHEIAQIEISQNNLKEAAKYINECLEIAGDSQWRGLCAEQKLLVDGI</sequence>
<name>A0A1X9SQV2_9BACT</name>
<evidence type="ECO:0000259" key="1">
    <source>
        <dbReference type="Pfam" id="PF24323"/>
    </source>
</evidence>
<dbReference type="InterPro" id="IPR011990">
    <property type="entry name" value="TPR-like_helical_dom_sf"/>
</dbReference>
<keyword evidence="2" id="KW-0966">Cell projection</keyword>
<dbReference type="InterPro" id="IPR055917">
    <property type="entry name" value="DUF7494"/>
</dbReference>
<dbReference type="InterPro" id="IPR019734">
    <property type="entry name" value="TPR_rpt"/>
</dbReference>
<accession>A0A381D7I4</accession>
<accession>A0A1X9SQV2</accession>
<evidence type="ECO:0000313" key="2">
    <source>
        <dbReference type="EMBL" id="ARQ98603.1"/>
    </source>
</evidence>
<evidence type="ECO:0000313" key="3">
    <source>
        <dbReference type="Proteomes" id="UP000194309"/>
    </source>
</evidence>
<dbReference type="SMART" id="SM00028">
    <property type="entry name" value="TPR"/>
    <property type="match status" value="2"/>
</dbReference>
<dbReference type="EMBL" id="CP018788">
    <property type="protein sequence ID" value="ARQ98603.1"/>
    <property type="molecule type" value="Genomic_DNA"/>
</dbReference>
<organism evidence="2 3">
    <name type="scientific">Campylobacter devanensis</name>
    <dbReference type="NCBI Taxonomy" id="3161138"/>
    <lineage>
        <taxon>Bacteria</taxon>
        <taxon>Pseudomonadati</taxon>
        <taxon>Campylobacterota</taxon>
        <taxon>Epsilonproteobacteria</taxon>
        <taxon>Campylobacterales</taxon>
        <taxon>Campylobacteraceae</taxon>
        <taxon>Campylobacter</taxon>
    </lineage>
</organism>
<dbReference type="AlphaFoldDB" id="A0A1X9SQV2"/>
<dbReference type="Pfam" id="PF24323">
    <property type="entry name" value="DUF7494"/>
    <property type="match status" value="1"/>
</dbReference>
<dbReference type="Gene3D" id="1.25.40.10">
    <property type="entry name" value="Tetratricopeptide repeat domain"/>
    <property type="match status" value="3"/>
</dbReference>